<reference evidence="1 2" key="1">
    <citation type="submission" date="2015-07" db="EMBL/GenBank/DDBJ databases">
        <title>Genome analysis of myxobacterium Chondromyces crocatus Cm c5 reveals a high potential for natural compound synthesis and the genetic basis for the loss of fruiting body formation.</title>
        <authorList>
            <person name="Zaburannyi N."/>
            <person name="Bunk B."/>
            <person name="Maier J."/>
            <person name="Overmann J."/>
            <person name="Mueller R."/>
        </authorList>
    </citation>
    <scope>NUCLEOTIDE SEQUENCE [LARGE SCALE GENOMIC DNA]</scope>
    <source>
        <strain evidence="1 2">Cm c5</strain>
    </source>
</reference>
<evidence type="ECO:0000313" key="1">
    <source>
        <dbReference type="EMBL" id="AKT39867.1"/>
    </source>
</evidence>
<proteinExistence type="predicted"/>
<organism evidence="1 2">
    <name type="scientific">Chondromyces crocatus</name>
    <dbReference type="NCBI Taxonomy" id="52"/>
    <lineage>
        <taxon>Bacteria</taxon>
        <taxon>Pseudomonadati</taxon>
        <taxon>Myxococcota</taxon>
        <taxon>Polyangia</taxon>
        <taxon>Polyangiales</taxon>
        <taxon>Polyangiaceae</taxon>
        <taxon>Chondromyces</taxon>
    </lineage>
</organism>
<dbReference type="EMBL" id="CP012159">
    <property type="protein sequence ID" value="AKT39867.1"/>
    <property type="molecule type" value="Genomic_DNA"/>
</dbReference>
<dbReference type="Proteomes" id="UP000067626">
    <property type="component" value="Chromosome"/>
</dbReference>
<sequence length="251" mass="28258">MLIRRDLVWILRFLAFCLAFLVYAPPAMPQSLPAHLAWGKLLVDNILPQDNRYGDGSSHYIRWAGIDGYTRYENNTQCNSLLTHLLRQAYGLDESDMLAWTEQRSPTAHRYHDLIEAEDGWTIIPRVSQIRAGDVLAIRYTSHPTSTGHIAIVQRAPIPRQGVPQADRGVTEYEVHVLDSTSTKHGNDDSRVTGSLTQKGVGTGVMRFYTDVQDRITGHAWSMISSEYHPQSERHAVVGRLDTQGLTARLP</sequence>
<dbReference type="KEGG" id="ccro:CMC5_040180"/>
<keyword evidence="2" id="KW-1185">Reference proteome</keyword>
<evidence type="ECO:0000313" key="2">
    <source>
        <dbReference type="Proteomes" id="UP000067626"/>
    </source>
</evidence>
<dbReference type="STRING" id="52.CMC5_040180"/>
<accession>A0A0K1EGQ5</accession>
<protein>
    <submittedName>
        <fullName evidence="1">Uncharacterized protein</fullName>
    </submittedName>
</protein>
<gene>
    <name evidence="1" type="ORF">CMC5_040180</name>
</gene>
<dbReference type="AlphaFoldDB" id="A0A0K1EGQ5"/>
<name>A0A0K1EGQ5_CHOCO</name>